<feature type="compositionally biased region" description="Basic residues" evidence="1">
    <location>
        <begin position="91"/>
        <end position="103"/>
    </location>
</feature>
<accession>A0ABD2XUS9</accession>
<name>A0ABD2XUS9_9GENT</name>
<evidence type="ECO:0000256" key="1">
    <source>
        <dbReference type="SAM" id="MobiDB-lite"/>
    </source>
</evidence>
<dbReference type="EMBL" id="JBJUIK010000017">
    <property type="protein sequence ID" value="KAL3498466.1"/>
    <property type="molecule type" value="Genomic_DNA"/>
</dbReference>
<sequence length="103" mass="11591">MFCFSNISGTPKFDVCIFEGRGIKALYLSVTGRNVHIDFQHVTEIFNVERSEDTTIISADSDNSFEAKMVKESTKKGATKSVWKASSNKGARMKIQNRKKVRP</sequence>
<evidence type="ECO:0000313" key="3">
    <source>
        <dbReference type="Proteomes" id="UP001630127"/>
    </source>
</evidence>
<dbReference type="AlphaFoldDB" id="A0ABD2XUS9"/>
<dbReference type="Proteomes" id="UP001630127">
    <property type="component" value="Unassembled WGS sequence"/>
</dbReference>
<comment type="caution">
    <text evidence="2">The sequence shown here is derived from an EMBL/GenBank/DDBJ whole genome shotgun (WGS) entry which is preliminary data.</text>
</comment>
<keyword evidence="3" id="KW-1185">Reference proteome</keyword>
<evidence type="ECO:0000313" key="2">
    <source>
        <dbReference type="EMBL" id="KAL3498466.1"/>
    </source>
</evidence>
<feature type="region of interest" description="Disordered" evidence="1">
    <location>
        <begin position="75"/>
        <end position="103"/>
    </location>
</feature>
<gene>
    <name evidence="2" type="ORF">ACH5RR_041198</name>
</gene>
<organism evidence="2 3">
    <name type="scientific">Cinchona calisaya</name>
    <dbReference type="NCBI Taxonomy" id="153742"/>
    <lineage>
        <taxon>Eukaryota</taxon>
        <taxon>Viridiplantae</taxon>
        <taxon>Streptophyta</taxon>
        <taxon>Embryophyta</taxon>
        <taxon>Tracheophyta</taxon>
        <taxon>Spermatophyta</taxon>
        <taxon>Magnoliopsida</taxon>
        <taxon>eudicotyledons</taxon>
        <taxon>Gunneridae</taxon>
        <taxon>Pentapetalae</taxon>
        <taxon>asterids</taxon>
        <taxon>lamiids</taxon>
        <taxon>Gentianales</taxon>
        <taxon>Rubiaceae</taxon>
        <taxon>Cinchonoideae</taxon>
        <taxon>Cinchoneae</taxon>
        <taxon>Cinchona</taxon>
    </lineage>
</organism>
<reference evidence="2 3" key="1">
    <citation type="submission" date="2024-11" db="EMBL/GenBank/DDBJ databases">
        <title>A near-complete genome assembly of Cinchona calisaya.</title>
        <authorList>
            <person name="Lian D.C."/>
            <person name="Zhao X.W."/>
            <person name="Wei L."/>
        </authorList>
    </citation>
    <scope>NUCLEOTIDE SEQUENCE [LARGE SCALE GENOMIC DNA]</scope>
    <source>
        <tissue evidence="2">Nenye</tissue>
    </source>
</reference>
<protein>
    <submittedName>
        <fullName evidence="2">Uncharacterized protein</fullName>
    </submittedName>
</protein>
<proteinExistence type="predicted"/>